<evidence type="ECO:0000313" key="11">
    <source>
        <dbReference type="Proteomes" id="UP001162164"/>
    </source>
</evidence>
<keyword evidence="4 9" id="KW-0812">Transmembrane</keyword>
<feature type="transmembrane region" description="Helical" evidence="9">
    <location>
        <begin position="126"/>
        <end position="144"/>
    </location>
</feature>
<comment type="subcellular location">
    <subcellularLocation>
        <location evidence="1">Endomembrane system</location>
        <topology evidence="1">Multi-pass membrane protein</topology>
    </subcellularLocation>
</comment>
<keyword evidence="7 9" id="KW-0472">Membrane</keyword>
<dbReference type="InterPro" id="IPR005282">
    <property type="entry name" value="LC_transporter"/>
</dbReference>
<keyword evidence="6 9" id="KW-1133">Transmembrane helix</keyword>
<evidence type="ECO:0000256" key="1">
    <source>
        <dbReference type="ARBA" id="ARBA00004127"/>
    </source>
</evidence>
<protein>
    <submittedName>
        <fullName evidence="10">Uncharacterized protein</fullName>
    </submittedName>
</protein>
<feature type="transmembrane region" description="Helical" evidence="9">
    <location>
        <begin position="230"/>
        <end position="249"/>
    </location>
</feature>
<dbReference type="PANTHER" id="PTHR13131">
    <property type="entry name" value="CYSTINOSIN"/>
    <property type="match status" value="1"/>
</dbReference>
<feature type="transmembrane region" description="Helical" evidence="9">
    <location>
        <begin position="377"/>
        <end position="396"/>
    </location>
</feature>
<feature type="transmembrane region" description="Helical" evidence="9">
    <location>
        <begin position="197"/>
        <end position="218"/>
    </location>
</feature>
<evidence type="ECO:0000256" key="5">
    <source>
        <dbReference type="ARBA" id="ARBA00022737"/>
    </source>
</evidence>
<sequence>MPSDFTPSRCYEISLSKNYLKIELYDWSNFTLHIESKDNVYVTNLTLEVNHTVETKVSPEIVEIHTKNFSSWCRMFHVYASRPGISKIFLNIVNGTERHEEDNFHVDVDIVKIRALEIYGNWCRKYFYIFSVLSVYPQILMQFLRLSVVGLDMNYVCFNFISHLSYAVYTVFMYSQAGAYKETAQDDGLPVTIPENLVAIHGFIVAIVLSVQSIKYPAVDNKISTLGKELISFYGIVFTFGFLLAKFHIIKYVEFLYVCKYIYVAAMLTKYIPQLYKNYVIKSTFGWNIWNSLLEGTGAICLLTSIFINAYNYGTWLPVITNYMFWTVFVLLLQHVSFIVQHYFIYEKWTGLDLTEFQEITLQEKNELYRFYGKDEILITASGVLLLILLCSYSQLHETFDENQEV</sequence>
<accession>A0ABQ9JNL1</accession>
<gene>
    <name evidence="10" type="ORF">NQ317_014962</name>
</gene>
<evidence type="ECO:0000256" key="4">
    <source>
        <dbReference type="ARBA" id="ARBA00022692"/>
    </source>
</evidence>
<feature type="transmembrane region" description="Helical" evidence="9">
    <location>
        <begin position="293"/>
        <end position="311"/>
    </location>
</feature>
<organism evidence="10 11">
    <name type="scientific">Molorchus minor</name>
    <dbReference type="NCBI Taxonomy" id="1323400"/>
    <lineage>
        <taxon>Eukaryota</taxon>
        <taxon>Metazoa</taxon>
        <taxon>Ecdysozoa</taxon>
        <taxon>Arthropoda</taxon>
        <taxon>Hexapoda</taxon>
        <taxon>Insecta</taxon>
        <taxon>Pterygota</taxon>
        <taxon>Neoptera</taxon>
        <taxon>Endopterygota</taxon>
        <taxon>Coleoptera</taxon>
        <taxon>Polyphaga</taxon>
        <taxon>Cucujiformia</taxon>
        <taxon>Chrysomeloidea</taxon>
        <taxon>Cerambycidae</taxon>
        <taxon>Lamiinae</taxon>
        <taxon>Monochamini</taxon>
        <taxon>Molorchus</taxon>
    </lineage>
</organism>
<evidence type="ECO:0000256" key="7">
    <source>
        <dbReference type="ARBA" id="ARBA00023136"/>
    </source>
</evidence>
<comment type="similarity">
    <text evidence="2">Belongs to the cystinosin family.</text>
</comment>
<proteinExistence type="inferred from homology"/>
<dbReference type="Proteomes" id="UP001162164">
    <property type="component" value="Unassembled WGS sequence"/>
</dbReference>
<reference evidence="10" key="1">
    <citation type="journal article" date="2023" name="Insect Mol. Biol.">
        <title>Genome sequencing provides insights into the evolution of gene families encoding plant cell wall-degrading enzymes in longhorned beetles.</title>
        <authorList>
            <person name="Shin N.R."/>
            <person name="Okamura Y."/>
            <person name="Kirsch R."/>
            <person name="Pauchet Y."/>
        </authorList>
    </citation>
    <scope>NUCLEOTIDE SEQUENCE</scope>
    <source>
        <strain evidence="10">MMC_N1</strain>
    </source>
</reference>
<dbReference type="EMBL" id="JAPWTJ010000311">
    <property type="protein sequence ID" value="KAJ8979831.1"/>
    <property type="molecule type" value="Genomic_DNA"/>
</dbReference>
<evidence type="ECO:0000256" key="8">
    <source>
        <dbReference type="ARBA" id="ARBA00048473"/>
    </source>
</evidence>
<evidence type="ECO:0000256" key="6">
    <source>
        <dbReference type="ARBA" id="ARBA00022989"/>
    </source>
</evidence>
<evidence type="ECO:0000256" key="3">
    <source>
        <dbReference type="ARBA" id="ARBA00022448"/>
    </source>
</evidence>
<feature type="transmembrane region" description="Helical" evidence="9">
    <location>
        <begin position="156"/>
        <end position="177"/>
    </location>
</feature>
<comment type="catalytic activity">
    <reaction evidence="8">
        <text>L-cystine(out) + H(+)(out) = L-cystine(in) + H(+)(in)</text>
        <dbReference type="Rhea" id="RHEA:66172"/>
        <dbReference type="ChEBI" id="CHEBI:15378"/>
        <dbReference type="ChEBI" id="CHEBI:35491"/>
    </reaction>
    <physiologicalReaction direction="left-to-right" evidence="8">
        <dbReference type="Rhea" id="RHEA:66173"/>
    </physiologicalReaction>
</comment>
<dbReference type="PANTHER" id="PTHR13131:SF5">
    <property type="entry name" value="CYSTINOSIN"/>
    <property type="match status" value="1"/>
</dbReference>
<dbReference type="InterPro" id="IPR006603">
    <property type="entry name" value="PQ-loop_rpt"/>
</dbReference>
<evidence type="ECO:0000313" key="10">
    <source>
        <dbReference type="EMBL" id="KAJ8979831.1"/>
    </source>
</evidence>
<dbReference type="SMART" id="SM00679">
    <property type="entry name" value="CTNS"/>
    <property type="match status" value="2"/>
</dbReference>
<keyword evidence="11" id="KW-1185">Reference proteome</keyword>
<keyword evidence="5" id="KW-0677">Repeat</keyword>
<evidence type="ECO:0000256" key="9">
    <source>
        <dbReference type="SAM" id="Phobius"/>
    </source>
</evidence>
<feature type="transmembrane region" description="Helical" evidence="9">
    <location>
        <begin position="323"/>
        <end position="345"/>
    </location>
</feature>
<dbReference type="Pfam" id="PF04193">
    <property type="entry name" value="PQ-loop"/>
    <property type="match status" value="2"/>
</dbReference>
<evidence type="ECO:0000256" key="2">
    <source>
        <dbReference type="ARBA" id="ARBA00006855"/>
    </source>
</evidence>
<keyword evidence="3" id="KW-0813">Transport</keyword>
<comment type="caution">
    <text evidence="10">The sequence shown here is derived from an EMBL/GenBank/DDBJ whole genome shotgun (WGS) entry which is preliminary data.</text>
</comment>
<name>A0ABQ9JNL1_9CUCU</name>